<evidence type="ECO:0000313" key="2">
    <source>
        <dbReference type="EMBL" id="OJA08174.1"/>
    </source>
</evidence>
<accession>A0A1J8PG16</accession>
<gene>
    <name evidence="2" type="ORF">AZE42_11393</name>
</gene>
<dbReference type="AlphaFoldDB" id="A0A1J8PG16"/>
<evidence type="ECO:0000256" key="1">
    <source>
        <dbReference type="SAM" id="MobiDB-lite"/>
    </source>
</evidence>
<dbReference type="Proteomes" id="UP000183567">
    <property type="component" value="Unassembled WGS sequence"/>
</dbReference>
<evidence type="ECO:0000313" key="3">
    <source>
        <dbReference type="Proteomes" id="UP000183567"/>
    </source>
</evidence>
<dbReference type="EMBL" id="LVVM01006411">
    <property type="protein sequence ID" value="OJA08174.1"/>
    <property type="molecule type" value="Genomic_DNA"/>
</dbReference>
<feature type="compositionally biased region" description="Basic residues" evidence="1">
    <location>
        <begin position="27"/>
        <end position="53"/>
    </location>
</feature>
<organism evidence="2 3">
    <name type="scientific">Rhizopogon vesiculosus</name>
    <dbReference type="NCBI Taxonomy" id="180088"/>
    <lineage>
        <taxon>Eukaryota</taxon>
        <taxon>Fungi</taxon>
        <taxon>Dikarya</taxon>
        <taxon>Basidiomycota</taxon>
        <taxon>Agaricomycotina</taxon>
        <taxon>Agaricomycetes</taxon>
        <taxon>Agaricomycetidae</taxon>
        <taxon>Boletales</taxon>
        <taxon>Suillineae</taxon>
        <taxon>Rhizopogonaceae</taxon>
        <taxon>Rhizopogon</taxon>
    </lineage>
</organism>
<reference evidence="2 3" key="1">
    <citation type="submission" date="2016-03" db="EMBL/GenBank/DDBJ databases">
        <title>Comparative genomics of the ectomycorrhizal sister species Rhizopogon vinicolor and Rhizopogon vesiculosus (Basidiomycota: Boletales) reveals a divergence of the mating type B locus.</title>
        <authorList>
            <person name="Mujic A.B."/>
            <person name="Kuo A."/>
            <person name="Tritt A."/>
            <person name="Lipzen A."/>
            <person name="Chen C."/>
            <person name="Johnson J."/>
            <person name="Sharma A."/>
            <person name="Barry K."/>
            <person name="Grigoriev I.V."/>
            <person name="Spatafora J.W."/>
        </authorList>
    </citation>
    <scope>NUCLEOTIDE SEQUENCE [LARGE SCALE GENOMIC DNA]</scope>
    <source>
        <strain evidence="2 3">AM-OR11-056</strain>
    </source>
</reference>
<sequence length="53" mass="6124">MAELENRTSNGRKKSRLSPKQHSPTQLKRKKPSINKKLKLLKAEKKKPKMNGL</sequence>
<keyword evidence="3" id="KW-1185">Reference proteome</keyword>
<proteinExistence type="predicted"/>
<feature type="compositionally biased region" description="Basic residues" evidence="1">
    <location>
        <begin position="10"/>
        <end position="19"/>
    </location>
</feature>
<protein>
    <submittedName>
        <fullName evidence="2">Uncharacterized protein</fullName>
    </submittedName>
</protein>
<comment type="caution">
    <text evidence="2">The sequence shown here is derived from an EMBL/GenBank/DDBJ whole genome shotgun (WGS) entry which is preliminary data.</text>
</comment>
<feature type="non-terminal residue" evidence="2">
    <location>
        <position position="53"/>
    </location>
</feature>
<feature type="region of interest" description="Disordered" evidence="1">
    <location>
        <begin position="1"/>
        <end position="53"/>
    </location>
</feature>
<name>A0A1J8PG16_9AGAM</name>